<dbReference type="InterPro" id="IPR052603">
    <property type="entry name" value="EFCB6"/>
</dbReference>
<name>A0A9R1TZZ2_9HYME</name>
<dbReference type="KEGG" id="fas:105266451"/>
<dbReference type="Proteomes" id="UP000694866">
    <property type="component" value="Unplaced"/>
</dbReference>
<dbReference type="PANTHER" id="PTHR20875">
    <property type="entry name" value="EF-HAND CALCIUM-BINDING DOMAIN-CONTAINING PROTEIN 6-RELATED"/>
    <property type="match status" value="1"/>
</dbReference>
<dbReference type="InterPro" id="IPR011992">
    <property type="entry name" value="EF-hand-dom_pair"/>
</dbReference>
<proteinExistence type="predicted"/>
<sequence length="750" mass="87176">MKSPRKDLKFQDVWRVCNKIRAAVFRIGLNLWDYFRPLDPNNNGLISGIQSLNFPGSIIFCDFPLKLNISETKFIAVFTGPLRHCVGLSDAEITDLADYFSIQDGRIIYRQLCQIIHDSVPEFTGKPMITGLEWEEPLAVNRLSCSEHRKLNLIITQISLNVRKRMLVLRPYFQDYELISKNTGSVTTAHFGRILHFLGIVLASEEFNLLVKRFAIDGYTLNYIAFLKAIDDAQNYMDDHGMLHVSGELLDQFPGRIITAELPKLPRPEVGRVSASEAFGKQSVFHPGLKRSREPMRLIEIIERIQQHVLQRRLRIRTFLEPFDEMNVGRITPSQFRRGLDSLQVSSLGHLYLAEHEIEELVTFYMDPNDTKRVMWRVFEDDINHVFTVKELDKYPCLKIDPPPPQVRDLGKVGQKEWQDVGKSMREMCEETLQKVRYRVDERGILMKQFFKDYDRLNHGHVSRSQLRHILTTATVLLSQKEIFALEQRYNDEMGFNYARFLRELEALPVTRPLYEELVREKHLLNAVKPLPIPCRDEKDIILVIGKIKAKIVRERVKVTEFLRGFDPRNELVISRSDFVRGMDQIRCNLTPTEIETLMDVFKAPLRADCVDYERFGNAVEEAVTIGALEKSPLLVPVQHVPSEATLKTFLNYEERQTIVQAMDKLARIRNHNLEDVFKDFDKENIGTVTKDQMTKALSVRKLLELLTTKEVDTLHKCFSIERGRRLELDYRAFLRALELIQGNKKTLRF</sequence>
<evidence type="ECO:0000313" key="1">
    <source>
        <dbReference type="Proteomes" id="UP000694866"/>
    </source>
</evidence>
<keyword evidence="1" id="KW-1185">Reference proteome</keyword>
<protein>
    <submittedName>
        <fullName evidence="2">Uncharacterized protein isoform X1</fullName>
    </submittedName>
</protein>
<dbReference type="PANTHER" id="PTHR20875:SF0">
    <property type="entry name" value="GH12158P"/>
    <property type="match status" value="1"/>
</dbReference>
<dbReference type="SUPFAM" id="SSF47473">
    <property type="entry name" value="EF-hand"/>
    <property type="match status" value="2"/>
</dbReference>
<dbReference type="AlphaFoldDB" id="A0A9R1TZZ2"/>
<organism evidence="1 2">
    <name type="scientific">Fopius arisanus</name>
    <dbReference type="NCBI Taxonomy" id="64838"/>
    <lineage>
        <taxon>Eukaryota</taxon>
        <taxon>Metazoa</taxon>
        <taxon>Ecdysozoa</taxon>
        <taxon>Arthropoda</taxon>
        <taxon>Hexapoda</taxon>
        <taxon>Insecta</taxon>
        <taxon>Pterygota</taxon>
        <taxon>Neoptera</taxon>
        <taxon>Endopterygota</taxon>
        <taxon>Hymenoptera</taxon>
        <taxon>Apocrita</taxon>
        <taxon>Ichneumonoidea</taxon>
        <taxon>Braconidae</taxon>
        <taxon>Opiinae</taxon>
        <taxon>Fopius</taxon>
    </lineage>
</organism>
<dbReference type="GeneID" id="105266451"/>
<evidence type="ECO:0000313" key="2">
    <source>
        <dbReference type="RefSeq" id="XP_011302924.1"/>
    </source>
</evidence>
<dbReference type="Gene3D" id="1.10.238.10">
    <property type="entry name" value="EF-hand"/>
    <property type="match status" value="3"/>
</dbReference>
<dbReference type="RefSeq" id="XP_011302924.1">
    <property type="nucleotide sequence ID" value="XM_011304622.1"/>
</dbReference>
<accession>A0A9R1TZZ2</accession>
<dbReference type="OrthoDB" id="272072at2759"/>
<reference evidence="2" key="1">
    <citation type="submission" date="2025-08" db="UniProtKB">
        <authorList>
            <consortium name="RefSeq"/>
        </authorList>
    </citation>
    <scope>IDENTIFICATION</scope>
    <source>
        <strain evidence="2">USDA-PBARC FA_bdor</strain>
        <tissue evidence="2">Whole organism</tissue>
    </source>
</reference>
<gene>
    <name evidence="2" type="primary">LOC105266451</name>
</gene>